<dbReference type="SUPFAM" id="SSF51905">
    <property type="entry name" value="FAD/NAD(P)-binding domain"/>
    <property type="match status" value="1"/>
</dbReference>
<sequence>MMKILLIGCGLTSTITAYLLRTRIPNIHITVWDKARGPGGRTSVRRGPNGTFVDLGAQFITTDSSALTKYSDIYKNLIISKVLEPMKCRIEGLSESHGKQHFIAPNGTNTLVKYFLNNANVDCTMFEKRVSTITPNGKVTCICGTEEFFDVVIITTPAPQILQLDCPIPLIIRNELEKVTYSTRFTFNMFYKRPILEEEWDVKFMNDDTFRYVSIENRKRQQYYEADCVTFHSTKEFGKRYIEETKDSMFPILSDKVNKLFPNWPTPETSNVHKWLYSQVTTPYTNSPGCILLNESIPILAGGDCFTRSTFNGCIESAQKICEMVEKLKI</sequence>
<feature type="domain" description="Amine oxidase" evidence="1">
    <location>
        <begin position="97"/>
        <end position="320"/>
    </location>
</feature>
<proteinExistence type="predicted"/>
<organism evidence="2 3">
    <name type="scientific">Sipha flava</name>
    <name type="common">yellow sugarcane aphid</name>
    <dbReference type="NCBI Taxonomy" id="143950"/>
    <lineage>
        <taxon>Eukaryota</taxon>
        <taxon>Metazoa</taxon>
        <taxon>Ecdysozoa</taxon>
        <taxon>Arthropoda</taxon>
        <taxon>Hexapoda</taxon>
        <taxon>Insecta</taxon>
        <taxon>Pterygota</taxon>
        <taxon>Neoptera</taxon>
        <taxon>Paraneoptera</taxon>
        <taxon>Hemiptera</taxon>
        <taxon>Sternorrhyncha</taxon>
        <taxon>Aphidomorpha</taxon>
        <taxon>Aphidoidea</taxon>
        <taxon>Aphididae</taxon>
        <taxon>Sipha</taxon>
    </lineage>
</organism>
<dbReference type="PANTHER" id="PTHR23357:SF1">
    <property type="entry name" value="RENALASE"/>
    <property type="match status" value="1"/>
</dbReference>
<evidence type="ECO:0000313" key="2">
    <source>
        <dbReference type="Proteomes" id="UP000694846"/>
    </source>
</evidence>
<dbReference type="RefSeq" id="XP_025412439.1">
    <property type="nucleotide sequence ID" value="XM_025556654.1"/>
</dbReference>
<dbReference type="InterPro" id="IPR040174">
    <property type="entry name" value="RNLS"/>
</dbReference>
<dbReference type="Pfam" id="PF13450">
    <property type="entry name" value="NAD_binding_8"/>
    <property type="match status" value="1"/>
</dbReference>
<dbReference type="GO" id="GO:0005576">
    <property type="term" value="C:extracellular region"/>
    <property type="evidence" value="ECO:0007669"/>
    <property type="project" value="TreeGrafter"/>
</dbReference>
<dbReference type="AlphaFoldDB" id="A0A8B8FNC6"/>
<protein>
    <submittedName>
        <fullName evidence="3">Renalase-like</fullName>
    </submittedName>
</protein>
<reference evidence="3" key="1">
    <citation type="submission" date="2025-08" db="UniProtKB">
        <authorList>
            <consortium name="RefSeq"/>
        </authorList>
    </citation>
    <scope>IDENTIFICATION</scope>
    <source>
        <tissue evidence="3">Whole body</tissue>
    </source>
</reference>
<dbReference type="PANTHER" id="PTHR23357">
    <property type="entry name" value="RENALASE"/>
    <property type="match status" value="1"/>
</dbReference>
<gene>
    <name evidence="3" type="primary">LOC112684923</name>
</gene>
<name>A0A8B8FNC6_9HEMI</name>
<dbReference type="InterPro" id="IPR002937">
    <property type="entry name" value="Amino_oxidase"/>
</dbReference>
<dbReference type="GeneID" id="112684923"/>
<evidence type="ECO:0000313" key="3">
    <source>
        <dbReference type="RefSeq" id="XP_025412439.1"/>
    </source>
</evidence>
<dbReference type="Pfam" id="PF01593">
    <property type="entry name" value="Amino_oxidase"/>
    <property type="match status" value="1"/>
</dbReference>
<dbReference type="Gene3D" id="3.90.660.10">
    <property type="match status" value="1"/>
</dbReference>
<evidence type="ECO:0000259" key="1">
    <source>
        <dbReference type="Pfam" id="PF01593"/>
    </source>
</evidence>
<dbReference type="InterPro" id="IPR036188">
    <property type="entry name" value="FAD/NAD-bd_sf"/>
</dbReference>
<dbReference type="Gene3D" id="3.50.50.60">
    <property type="entry name" value="FAD/NAD(P)-binding domain"/>
    <property type="match status" value="1"/>
</dbReference>
<dbReference type="OrthoDB" id="2161133at2759"/>
<accession>A0A8B8FNC6</accession>
<keyword evidence="2" id="KW-1185">Reference proteome</keyword>
<dbReference type="Proteomes" id="UP000694846">
    <property type="component" value="Unplaced"/>
</dbReference>
<dbReference type="GO" id="GO:0016651">
    <property type="term" value="F:oxidoreductase activity, acting on NAD(P)H"/>
    <property type="evidence" value="ECO:0007669"/>
    <property type="project" value="InterPro"/>
</dbReference>